<name>A0A4S2JB47_9HYME</name>
<proteinExistence type="predicted"/>
<dbReference type="InterPro" id="IPR013320">
    <property type="entry name" value="ConA-like_dom_sf"/>
</dbReference>
<comment type="caution">
    <text evidence="3">The sequence shown here is derived from an EMBL/GenBank/DDBJ whole genome shotgun (WGS) entry which is preliminary data.</text>
</comment>
<dbReference type="Proteomes" id="UP000310200">
    <property type="component" value="Unassembled WGS sequence"/>
</dbReference>
<dbReference type="PROSITE" id="PS50025">
    <property type="entry name" value="LAM_G_DOMAIN"/>
    <property type="match status" value="1"/>
</dbReference>
<feature type="domain" description="Laminin G" evidence="2">
    <location>
        <begin position="199"/>
        <end position="275"/>
    </location>
</feature>
<dbReference type="PANTHER" id="PTHR15036:SF85">
    <property type="entry name" value="SP2353, ISOFORM A"/>
    <property type="match status" value="1"/>
</dbReference>
<dbReference type="InterPro" id="IPR001791">
    <property type="entry name" value="Laminin_G"/>
</dbReference>
<protein>
    <submittedName>
        <fullName evidence="3">Pikachurin</fullName>
    </submittedName>
</protein>
<dbReference type="AlphaFoldDB" id="A0A4S2JB47"/>
<organism evidence="3 4">
    <name type="scientific">Temnothorax longispinosus</name>
    <dbReference type="NCBI Taxonomy" id="300112"/>
    <lineage>
        <taxon>Eukaryota</taxon>
        <taxon>Metazoa</taxon>
        <taxon>Ecdysozoa</taxon>
        <taxon>Arthropoda</taxon>
        <taxon>Hexapoda</taxon>
        <taxon>Insecta</taxon>
        <taxon>Pterygota</taxon>
        <taxon>Neoptera</taxon>
        <taxon>Endopterygota</taxon>
        <taxon>Hymenoptera</taxon>
        <taxon>Apocrita</taxon>
        <taxon>Aculeata</taxon>
        <taxon>Formicoidea</taxon>
        <taxon>Formicidae</taxon>
        <taxon>Myrmicinae</taxon>
        <taxon>Temnothorax</taxon>
    </lineage>
</organism>
<dbReference type="Gene3D" id="2.60.120.200">
    <property type="match status" value="3"/>
</dbReference>
<reference evidence="3 4" key="1">
    <citation type="journal article" date="2019" name="Philos. Trans. R. Soc. Lond., B, Biol. Sci.">
        <title>Ant behaviour and brain gene expression of defending hosts depend on the ecological success of the intruding social parasite.</title>
        <authorList>
            <person name="Kaur R."/>
            <person name="Stoldt M."/>
            <person name="Jongepier E."/>
            <person name="Feldmeyer B."/>
            <person name="Menzel F."/>
            <person name="Bornberg-Bauer E."/>
            <person name="Foitzik S."/>
        </authorList>
    </citation>
    <scope>NUCLEOTIDE SEQUENCE [LARGE SCALE GENOMIC DNA]</scope>
    <source>
        <tissue evidence="3">Whole body</tissue>
    </source>
</reference>
<sequence length="275" mass="30562">MRIWEWDADINDDTIRILVGNVPEKMAGMAGTAHVCNVPLICHDYHGMSMSPPSKAEVRSPRFTGSGWLAFPALRAAYKHVQLELEFRPEAWDGVLLLAGERDDLQGDFMALILHHGFIEFRYLNFILYGLFSRITFREPLFVGGPGNTTGLERLPVRTGFKGCIRHLEANEHHYRFPLAPQGDAANGFDIDRNGVLFPQVPSFNGSSYLRYPGLADTSLSWLELSVTLKPTAPDGVILYNGHHSDATGDFIALYLSSGHVQFTFDLGTGPATLR</sequence>
<comment type="caution">
    <text evidence="1">Lacks conserved residue(s) required for the propagation of feature annotation.</text>
</comment>
<evidence type="ECO:0000313" key="3">
    <source>
        <dbReference type="EMBL" id="TGZ32410.1"/>
    </source>
</evidence>
<accession>A0A4S2JB47</accession>
<dbReference type="CDD" id="cd00110">
    <property type="entry name" value="LamG"/>
    <property type="match status" value="2"/>
</dbReference>
<dbReference type="PANTHER" id="PTHR15036">
    <property type="entry name" value="PIKACHURIN-LIKE PROTEIN"/>
    <property type="match status" value="1"/>
</dbReference>
<dbReference type="SUPFAM" id="SSF49899">
    <property type="entry name" value="Concanavalin A-like lectins/glucanases"/>
    <property type="match status" value="2"/>
</dbReference>
<gene>
    <name evidence="3" type="ORF">DBV15_06833</name>
</gene>
<evidence type="ECO:0000256" key="1">
    <source>
        <dbReference type="PROSITE-ProRule" id="PRU00122"/>
    </source>
</evidence>
<dbReference type="EMBL" id="QBLH01003868">
    <property type="protein sequence ID" value="TGZ32410.1"/>
    <property type="molecule type" value="Genomic_DNA"/>
</dbReference>
<dbReference type="Pfam" id="PF02210">
    <property type="entry name" value="Laminin_G_2"/>
    <property type="match status" value="1"/>
</dbReference>
<keyword evidence="4" id="KW-1185">Reference proteome</keyword>
<dbReference type="InterPro" id="IPR050372">
    <property type="entry name" value="Neurexin-related_CASP"/>
</dbReference>
<dbReference type="GO" id="GO:0016020">
    <property type="term" value="C:membrane"/>
    <property type="evidence" value="ECO:0007669"/>
    <property type="project" value="UniProtKB-SubCell"/>
</dbReference>
<dbReference type="STRING" id="300112.A0A4S2JB47"/>
<evidence type="ECO:0000259" key="2">
    <source>
        <dbReference type="PROSITE" id="PS50025"/>
    </source>
</evidence>
<evidence type="ECO:0000313" key="4">
    <source>
        <dbReference type="Proteomes" id="UP000310200"/>
    </source>
</evidence>